<evidence type="ECO:0000256" key="2">
    <source>
        <dbReference type="ARBA" id="ARBA00022670"/>
    </source>
</evidence>
<feature type="domain" description="PPPDE" evidence="4">
    <location>
        <begin position="85"/>
        <end position="224"/>
    </location>
</feature>
<keyword evidence="2" id="KW-0645">Protease</keyword>
<evidence type="ECO:0000313" key="6">
    <source>
        <dbReference type="Proteomes" id="UP000287972"/>
    </source>
</evidence>
<dbReference type="SMART" id="SM01179">
    <property type="entry name" value="DUF862"/>
    <property type="match status" value="1"/>
</dbReference>
<sequence length="270" mass="30447">MGFETLSKLAAAGEAAYHNLSKKWENQKARFAQDEQSAKLKEEIRLRNEFLGLVTSKMTGDSAHEMTPLKCDPRSNHKAVFLVTTPIAFGKFALSEASYKLLARHVGMSLNSVSHWAVCVIDRGLGKDYCYDLMSDRLELSALGKNYFRVAVITPEFIDTWSSCYYIGETTKSHQEIHDLGRHHMELNPRYHLLSNNCQHLVDTLVKELCNGKVINQAKLNEELSLVSPKIARDLMIARLRSKMDVGGESEDSASVKEYLGALKKHWGDK</sequence>
<dbReference type="GO" id="GO:0008233">
    <property type="term" value="F:peptidase activity"/>
    <property type="evidence" value="ECO:0007669"/>
    <property type="project" value="UniProtKB-KW"/>
</dbReference>
<evidence type="ECO:0000256" key="3">
    <source>
        <dbReference type="ARBA" id="ARBA00022801"/>
    </source>
</evidence>
<dbReference type="PROSITE" id="PS51858">
    <property type="entry name" value="PPPDE"/>
    <property type="match status" value="1"/>
</dbReference>
<name>A0A428PAP2_9HYPO</name>
<dbReference type="Proteomes" id="UP000287972">
    <property type="component" value="Unassembled WGS sequence"/>
</dbReference>
<protein>
    <recommendedName>
        <fullName evidence="4">PPPDE domain-containing protein</fullName>
    </recommendedName>
</protein>
<evidence type="ECO:0000256" key="1">
    <source>
        <dbReference type="ARBA" id="ARBA00008140"/>
    </source>
</evidence>
<evidence type="ECO:0000313" key="5">
    <source>
        <dbReference type="EMBL" id="RSL50118.1"/>
    </source>
</evidence>
<comment type="caution">
    <text evidence="5">The sequence shown here is derived from an EMBL/GenBank/DDBJ whole genome shotgun (WGS) entry which is preliminary data.</text>
</comment>
<gene>
    <name evidence="5" type="ORF">CEP51_015391</name>
</gene>
<organism evidence="5 6">
    <name type="scientific">Fusarium floridanum</name>
    <dbReference type="NCBI Taxonomy" id="1325733"/>
    <lineage>
        <taxon>Eukaryota</taxon>
        <taxon>Fungi</taxon>
        <taxon>Dikarya</taxon>
        <taxon>Ascomycota</taxon>
        <taxon>Pezizomycotina</taxon>
        <taxon>Sordariomycetes</taxon>
        <taxon>Hypocreomycetidae</taxon>
        <taxon>Hypocreales</taxon>
        <taxon>Nectriaceae</taxon>
        <taxon>Fusarium</taxon>
        <taxon>Fusarium solani species complex</taxon>
    </lineage>
</organism>
<reference evidence="5 6" key="1">
    <citation type="submission" date="2017-06" db="EMBL/GenBank/DDBJ databases">
        <title>Comparative genomic analysis of Ambrosia Fusariam Clade fungi.</title>
        <authorList>
            <person name="Stajich J.E."/>
            <person name="Carrillo J."/>
            <person name="Kijimoto T."/>
            <person name="Eskalen A."/>
            <person name="O'Donnell K."/>
            <person name="Kasson M."/>
        </authorList>
    </citation>
    <scope>NUCLEOTIDE SEQUENCE [LARGE SCALE GENOMIC DNA]</scope>
    <source>
        <strain evidence="5 6">NRRL62606</strain>
    </source>
</reference>
<dbReference type="InterPro" id="IPR008580">
    <property type="entry name" value="PPPDE_dom"/>
</dbReference>
<dbReference type="EMBL" id="NKCL01000823">
    <property type="protein sequence ID" value="RSL50118.1"/>
    <property type="molecule type" value="Genomic_DNA"/>
</dbReference>
<accession>A0A428PAP2</accession>
<proteinExistence type="inferred from homology"/>
<dbReference type="InterPro" id="IPR042266">
    <property type="entry name" value="PPPDE_sf"/>
</dbReference>
<dbReference type="Gene3D" id="3.90.1720.30">
    <property type="entry name" value="PPPDE domains"/>
    <property type="match status" value="1"/>
</dbReference>
<dbReference type="AlphaFoldDB" id="A0A428PAP2"/>
<keyword evidence="3" id="KW-0378">Hydrolase</keyword>
<keyword evidence="6" id="KW-1185">Reference proteome</keyword>
<comment type="similarity">
    <text evidence="1">Belongs to the DeSI family.</text>
</comment>
<dbReference type="GO" id="GO:0006508">
    <property type="term" value="P:proteolysis"/>
    <property type="evidence" value="ECO:0007669"/>
    <property type="project" value="UniProtKB-KW"/>
</dbReference>
<evidence type="ECO:0000259" key="4">
    <source>
        <dbReference type="PROSITE" id="PS51858"/>
    </source>
</evidence>